<keyword evidence="4" id="KW-0597">Phosphoprotein</keyword>
<accession>A0A1I3IZJ4</accession>
<evidence type="ECO:0000313" key="6">
    <source>
        <dbReference type="EMBL" id="SFI53391.1"/>
    </source>
</evidence>
<gene>
    <name evidence="6" type="ORF">SAMN04487775_102240</name>
</gene>
<evidence type="ECO:0000256" key="1">
    <source>
        <dbReference type="ARBA" id="ARBA00000085"/>
    </source>
</evidence>
<dbReference type="InterPro" id="IPR011006">
    <property type="entry name" value="CheY-like_superfamily"/>
</dbReference>
<dbReference type="GO" id="GO:0000160">
    <property type="term" value="P:phosphorelay signal transduction system"/>
    <property type="evidence" value="ECO:0007669"/>
    <property type="project" value="InterPro"/>
</dbReference>
<feature type="modified residue" description="4-aspartylphosphate" evidence="4">
    <location>
        <position position="458"/>
    </location>
</feature>
<reference evidence="7" key="1">
    <citation type="submission" date="2016-10" db="EMBL/GenBank/DDBJ databases">
        <authorList>
            <person name="Varghese N."/>
            <person name="Submissions S."/>
        </authorList>
    </citation>
    <scope>NUCLEOTIDE SEQUENCE [LARGE SCALE GENOMIC DNA]</scope>
    <source>
        <strain evidence="7">XBD1002</strain>
    </source>
</reference>
<dbReference type="Pfam" id="PF00072">
    <property type="entry name" value="Response_reg"/>
    <property type="match status" value="1"/>
</dbReference>
<dbReference type="OrthoDB" id="9797769at2"/>
<dbReference type="InterPro" id="IPR036061">
    <property type="entry name" value="CheW-like_dom_sf"/>
</dbReference>
<evidence type="ECO:0000256" key="3">
    <source>
        <dbReference type="ARBA" id="ARBA00035100"/>
    </source>
</evidence>
<dbReference type="EC" id="2.7.13.3" evidence="2"/>
<keyword evidence="7" id="KW-1185">Reference proteome</keyword>
<organism evidence="6 7">
    <name type="scientific">Treponema bryantii</name>
    <dbReference type="NCBI Taxonomy" id="163"/>
    <lineage>
        <taxon>Bacteria</taxon>
        <taxon>Pseudomonadati</taxon>
        <taxon>Spirochaetota</taxon>
        <taxon>Spirochaetia</taxon>
        <taxon>Spirochaetales</taxon>
        <taxon>Treponemataceae</taxon>
        <taxon>Treponema</taxon>
    </lineage>
</organism>
<dbReference type="Pfam" id="PF01584">
    <property type="entry name" value="CheW"/>
    <property type="match status" value="1"/>
</dbReference>
<dbReference type="Proteomes" id="UP000182737">
    <property type="component" value="Unassembled WGS sequence"/>
</dbReference>
<name>A0A1I3IZJ4_9SPIR</name>
<evidence type="ECO:0000256" key="4">
    <source>
        <dbReference type="PROSITE-ProRule" id="PRU00169"/>
    </source>
</evidence>
<feature type="domain" description="Response regulatory" evidence="5">
    <location>
        <begin position="409"/>
        <end position="520"/>
    </location>
</feature>
<evidence type="ECO:0000256" key="2">
    <source>
        <dbReference type="ARBA" id="ARBA00012438"/>
    </source>
</evidence>
<dbReference type="Gene3D" id="3.40.50.2300">
    <property type="match status" value="1"/>
</dbReference>
<dbReference type="Gene3D" id="1.20.120.160">
    <property type="entry name" value="HPT domain"/>
    <property type="match status" value="1"/>
</dbReference>
<dbReference type="InterPro" id="IPR002545">
    <property type="entry name" value="CheW-lke_dom"/>
</dbReference>
<dbReference type="SMART" id="SM00448">
    <property type="entry name" value="REC"/>
    <property type="match status" value="1"/>
</dbReference>
<proteinExistence type="predicted"/>
<dbReference type="GO" id="GO:0004673">
    <property type="term" value="F:protein histidine kinase activity"/>
    <property type="evidence" value="ECO:0007669"/>
    <property type="project" value="UniProtKB-EC"/>
</dbReference>
<dbReference type="PROSITE" id="PS50110">
    <property type="entry name" value="RESPONSE_REGULATORY"/>
    <property type="match status" value="1"/>
</dbReference>
<dbReference type="InterPro" id="IPR001789">
    <property type="entry name" value="Sig_transdc_resp-reg_receiver"/>
</dbReference>
<dbReference type="EMBL" id="FORI01000002">
    <property type="protein sequence ID" value="SFI53391.1"/>
    <property type="molecule type" value="Genomic_DNA"/>
</dbReference>
<dbReference type="SUPFAM" id="SSF50341">
    <property type="entry name" value="CheW-like"/>
    <property type="match status" value="1"/>
</dbReference>
<protein>
    <recommendedName>
        <fullName evidence="2">histidine kinase</fullName>
        <ecNumber evidence="2">2.7.13.3</ecNumber>
    </recommendedName>
</protein>
<dbReference type="InterPro" id="IPR051315">
    <property type="entry name" value="Bact_Chemotaxis_CheA"/>
</dbReference>
<dbReference type="InterPro" id="IPR036641">
    <property type="entry name" value="HPT_dom_sf"/>
</dbReference>
<evidence type="ECO:0000313" key="7">
    <source>
        <dbReference type="Proteomes" id="UP000182737"/>
    </source>
</evidence>
<dbReference type="AlphaFoldDB" id="A0A1I3IZJ4"/>
<dbReference type="PANTHER" id="PTHR43395">
    <property type="entry name" value="SENSOR HISTIDINE KINASE CHEA"/>
    <property type="match status" value="1"/>
</dbReference>
<dbReference type="SUPFAM" id="SSF52172">
    <property type="entry name" value="CheY-like"/>
    <property type="match status" value="1"/>
</dbReference>
<sequence length="520" mass="59699">MSELSNTVKYYLEETRSLISDIRKAPEEYRKHLRILSMTKDNSHLLGYENIYRLYKALEDIYKALLDDKLLFSKNVKTLIILVLDEITLLCNMVEASEDIETLDVRPYVLYCDKAVAGEIFEPKHLLKLAKTNSKSSGKTTTRKKRISAKGEAEEQKDEFLTINSKAIASEVTLHEEMIARSYIINNQVSMLKAAISDNDMRGIKEAYKLLANDTQNLQNTLRNSHENLVSLIQDDAYLKSHQTFTGFFVTANDKKFMISSQYIHDVICESPLNYEVVQNQKVTNYVIESETGNKDDAEIEQIPVYSLSSLFPGQKAKSLNAMDTILIVDYQTQRIGIIVDAVQKFVSVIKQDMPPGFHNFTAVTGVVFDEKYDMIPVLNMPEIMKRFRSLRGYDVKKFEANTKKHINKILIVDDSETTRQIERTILIANNFTVDEAVDGIDAIEKIKQKQFDLILCDDYMPRMNGNLFLDNVRRMENYKNVPVVVMADTPLEKADAFVNKADFSREFLISTLKRMLKDE</sequence>
<dbReference type="GO" id="GO:0006935">
    <property type="term" value="P:chemotaxis"/>
    <property type="evidence" value="ECO:0007669"/>
    <property type="project" value="InterPro"/>
</dbReference>
<comment type="function">
    <text evidence="3">Involved in the transmission of sensory signals from the chemoreceptors to the flagellar motors. CheA is autophosphorylated; it can transfer its phosphate group to either CheB or CheY.</text>
</comment>
<evidence type="ECO:0000259" key="5">
    <source>
        <dbReference type="PROSITE" id="PS50110"/>
    </source>
</evidence>
<dbReference type="PANTHER" id="PTHR43395:SF10">
    <property type="entry name" value="CHEMOTAXIS PROTEIN CHEA"/>
    <property type="match status" value="1"/>
</dbReference>
<comment type="catalytic activity">
    <reaction evidence="1">
        <text>ATP + protein L-histidine = ADP + protein N-phospho-L-histidine.</text>
        <dbReference type="EC" id="2.7.13.3"/>
    </reaction>
</comment>
<dbReference type="RefSeq" id="WP_074930628.1">
    <property type="nucleotide sequence ID" value="NZ_FORI01000002.1"/>
</dbReference>